<dbReference type="CDD" id="cd10548">
    <property type="entry name" value="cupin_CDO"/>
    <property type="match status" value="1"/>
</dbReference>
<feature type="binding site" evidence="6">
    <location>
        <position position="83"/>
    </location>
    <ligand>
        <name>Fe cation</name>
        <dbReference type="ChEBI" id="CHEBI:24875"/>
        <note>catalytic</note>
    </ligand>
</feature>
<comment type="similarity">
    <text evidence="1">Belongs to the cysteine dioxygenase family.</text>
</comment>
<feature type="binding site" evidence="6">
    <location>
        <position position="85"/>
    </location>
    <ligand>
        <name>Fe cation</name>
        <dbReference type="ChEBI" id="CHEBI:24875"/>
        <note>catalytic</note>
    </ligand>
</feature>
<evidence type="ECO:0000256" key="2">
    <source>
        <dbReference type="ARBA" id="ARBA00022723"/>
    </source>
</evidence>
<dbReference type="PANTHER" id="PTHR12918:SF1">
    <property type="entry name" value="CYSTEINE DIOXYGENASE TYPE 1"/>
    <property type="match status" value="1"/>
</dbReference>
<accession>A0A1C3NZZ2</accession>
<dbReference type="Gene3D" id="2.60.120.10">
    <property type="entry name" value="Jelly Rolls"/>
    <property type="match status" value="1"/>
</dbReference>
<evidence type="ECO:0000313" key="10">
    <source>
        <dbReference type="Proteomes" id="UP000199013"/>
    </source>
</evidence>
<evidence type="ECO:0000256" key="4">
    <source>
        <dbReference type="ARBA" id="ARBA00023002"/>
    </source>
</evidence>
<dbReference type="InterPro" id="IPR011051">
    <property type="entry name" value="RmlC_Cupin_sf"/>
</dbReference>
<keyword evidence="10" id="KW-1185">Reference proteome</keyword>
<evidence type="ECO:0000256" key="5">
    <source>
        <dbReference type="ARBA" id="ARBA00023004"/>
    </source>
</evidence>
<dbReference type="InterPro" id="IPR010300">
    <property type="entry name" value="CDO_1"/>
</dbReference>
<evidence type="ECO:0000256" key="1">
    <source>
        <dbReference type="ARBA" id="ARBA00006622"/>
    </source>
</evidence>
<keyword evidence="2 6" id="KW-0479">Metal-binding</keyword>
<keyword evidence="3" id="KW-0223">Dioxygenase</keyword>
<dbReference type="InterPro" id="IPR014710">
    <property type="entry name" value="RmlC-like_jellyroll"/>
</dbReference>
<dbReference type="SUPFAM" id="SSF51182">
    <property type="entry name" value="RmlC-like cupins"/>
    <property type="match status" value="1"/>
</dbReference>
<dbReference type="AlphaFoldDB" id="A0A1C3NZZ2"/>
<name>A0A1C3NZZ2_9ACTN</name>
<dbReference type="Gene3D" id="3.40.250.10">
    <property type="entry name" value="Rhodanese-like domain"/>
    <property type="match status" value="1"/>
</dbReference>
<dbReference type="PANTHER" id="PTHR12918">
    <property type="entry name" value="CYSTEINE DIOXYGENASE"/>
    <property type="match status" value="1"/>
</dbReference>
<sequence>MPLIHPRLAGTTLVPDFLLQDENETVAPHILDELTRSLSAAAEIWTAIVRHDPVNRWYTRLVLSGSVEVWLISWCPGQYTRTHDHGGALGALTVAQGRVREIICNQDWRPRGSRHHEQGTSATFGRSHIHKVGNPGIEPATTIHAYSPPEVPMRYAPDAVDQTVDDFMIDNLIGGDPVGTVTAGGNMIDGGTVGGVGGGAGAVAVERRTAMSSRIDAVLARARARLDRLDPHAAAAAAAVGALLVDIRPAAQRSTEGEIPGALIIERNVLEWRMDPTCDARLPQVTGDDIKVVIVCSEGYTSSLAAASLQDLGLRHATDVVGGFRAWERCGLPTIAFSDKDRHLQ</sequence>
<feature type="domain" description="Rhodanese" evidence="8">
    <location>
        <begin position="238"/>
        <end position="336"/>
    </location>
</feature>
<dbReference type="GO" id="GO:0016702">
    <property type="term" value="F:oxidoreductase activity, acting on single donors with incorporation of molecular oxygen, incorporation of two atoms of oxygen"/>
    <property type="evidence" value="ECO:0007669"/>
    <property type="project" value="InterPro"/>
</dbReference>
<dbReference type="PROSITE" id="PS50206">
    <property type="entry name" value="RHODANESE_3"/>
    <property type="match status" value="1"/>
</dbReference>
<dbReference type="InterPro" id="IPR001763">
    <property type="entry name" value="Rhodanese-like_dom"/>
</dbReference>
<evidence type="ECO:0000259" key="8">
    <source>
        <dbReference type="PROSITE" id="PS50206"/>
    </source>
</evidence>
<feature type="region of interest" description="Disordered" evidence="7">
    <location>
        <begin position="110"/>
        <end position="131"/>
    </location>
</feature>
<dbReference type="Pfam" id="PF00581">
    <property type="entry name" value="Rhodanese"/>
    <property type="match status" value="1"/>
</dbReference>
<dbReference type="InterPro" id="IPR036873">
    <property type="entry name" value="Rhodanese-like_dom_sf"/>
</dbReference>
<keyword evidence="5 6" id="KW-0408">Iron</keyword>
<gene>
    <name evidence="9" type="ORF">FDG2_3527</name>
</gene>
<dbReference type="SUPFAM" id="SSF52821">
    <property type="entry name" value="Rhodanese/Cell cycle control phosphatase"/>
    <property type="match status" value="1"/>
</dbReference>
<evidence type="ECO:0000313" key="9">
    <source>
        <dbReference type="EMBL" id="SBW23068.1"/>
    </source>
</evidence>
<protein>
    <recommendedName>
        <fullName evidence="8">Rhodanese domain-containing protein</fullName>
    </recommendedName>
</protein>
<evidence type="ECO:0000256" key="6">
    <source>
        <dbReference type="PIRSR" id="PIRSR610300-51"/>
    </source>
</evidence>
<reference evidence="10" key="1">
    <citation type="submission" date="2016-02" db="EMBL/GenBank/DDBJ databases">
        <authorList>
            <person name="Wibberg D."/>
        </authorList>
    </citation>
    <scope>NUCLEOTIDE SEQUENCE [LARGE SCALE GENOMIC DNA]</scope>
</reference>
<dbReference type="GO" id="GO:0008198">
    <property type="term" value="F:ferrous iron binding"/>
    <property type="evidence" value="ECO:0007669"/>
    <property type="project" value="TreeGrafter"/>
</dbReference>
<dbReference type="EMBL" id="FLUV01001485">
    <property type="protein sequence ID" value="SBW23068.1"/>
    <property type="molecule type" value="Genomic_DNA"/>
</dbReference>
<dbReference type="Pfam" id="PF05995">
    <property type="entry name" value="CDO_I"/>
    <property type="match status" value="1"/>
</dbReference>
<organism evidence="9 10">
    <name type="scientific">Candidatus Protofrankia californiensis</name>
    <dbReference type="NCBI Taxonomy" id="1839754"/>
    <lineage>
        <taxon>Bacteria</taxon>
        <taxon>Bacillati</taxon>
        <taxon>Actinomycetota</taxon>
        <taxon>Actinomycetes</taxon>
        <taxon>Frankiales</taxon>
        <taxon>Frankiaceae</taxon>
        <taxon>Protofrankia</taxon>
    </lineage>
</organism>
<proteinExistence type="inferred from homology"/>
<evidence type="ECO:0000256" key="7">
    <source>
        <dbReference type="SAM" id="MobiDB-lite"/>
    </source>
</evidence>
<evidence type="ECO:0000256" key="3">
    <source>
        <dbReference type="ARBA" id="ARBA00022964"/>
    </source>
</evidence>
<keyword evidence="4" id="KW-0560">Oxidoreductase</keyword>
<dbReference type="Proteomes" id="UP000199013">
    <property type="component" value="Unassembled WGS sequence"/>
</dbReference>
<dbReference type="SMART" id="SM00450">
    <property type="entry name" value="RHOD"/>
    <property type="match status" value="1"/>
</dbReference>
<feature type="binding site" evidence="6">
    <location>
        <position position="130"/>
    </location>
    <ligand>
        <name>Fe cation</name>
        <dbReference type="ChEBI" id="CHEBI:24875"/>
        <note>catalytic</note>
    </ligand>
</feature>